<dbReference type="InterPro" id="IPR021822">
    <property type="entry name" value="DUF3405"/>
</dbReference>
<dbReference type="AlphaFoldDB" id="A0A1D9PXP7"/>
<dbReference type="OrthoDB" id="3353407at2759"/>
<proteinExistence type="predicted"/>
<dbReference type="Proteomes" id="UP000177798">
    <property type="component" value="Chromosome 3"/>
</dbReference>
<evidence type="ECO:0000313" key="2">
    <source>
        <dbReference type="Proteomes" id="UP000177798"/>
    </source>
</evidence>
<dbReference type="EMBL" id="CP017816">
    <property type="protein sequence ID" value="APA07505.1"/>
    <property type="molecule type" value="Genomic_DNA"/>
</dbReference>
<gene>
    <name evidence="1" type="ORF">sscle_03g022750</name>
</gene>
<sequence length="788" mass="89358">MLLRNRSSLFFATGVLFILWLLLTNHRRIVSHVVEQYKGVMETEVVKAPGFDKVPSIQIIDPLLVEVPKPQDDLFPAPPRPPVPEITLLEATAKSSRITLHLSIQFPKATATSSSASPTATWSLQDEFIKENAALGKEQNAGQIYGNTLDGVIGVSLHTESQASTLKETNIWKPYGHSKPLEYHPYPDYNSEVWKSRNKGTYVPCDGGNGLIKDILAFSGHSKAFEEPQMGSYSLFDIDSNLCFERETRLGSYGYTENAEVSINPDSPPGTIKDKRNMQTSIRWDEVNWGLLQTQCFEKNINRYFVSEIPEILGGEIIIPAQNASSPWNDSEAKQLNTKKRVLGTIINRKEGEVNELKDHLTNAQPEKAAKAALDEKTPYKSRTAIMLRSYSGKKWNENDKQNVRSIITELSLKSGGEFEVFLLVHIRNSTIAIENDTEYIEALHKNVPKEFHDIAVLWNEAYVQGFYPLIPKKVTNVHQSQWLPVQIFALDYPQFDFYWNWEMDTRYTGHHYDLLERLTKFGTDQPRKYLWERNERYYIPSVHGSYDTDFRKTIEILSGNDTIWAPPHIANVVPTGPLPPVSDPAGDNYEWGVGESADYISVAPMFNPNGTGWVGKNDVWGYDGRNDTPRRTTIITHSMCSKKLLDAMHTENLNGNHVSSEMTPQTVALLHGLKAVYAPLPIFFDRAWNGTSLNKWFNPGPKEESGSSSDSPFGWGKERRFLGMTWYYRAIPPGRLYNNWMGWEDHGIGGAEWEKLHGRPCLPPLLLHPVKNTENSKKGFATKYDFP</sequence>
<dbReference type="VEuPathDB" id="FungiDB:sscle_03g022750"/>
<dbReference type="PANTHER" id="PTHR36205:SF2">
    <property type="entry name" value="MAJOR FACILITATOR SUPERFAMILY TRANSPORTER"/>
    <property type="match status" value="1"/>
</dbReference>
<organism evidence="1 2">
    <name type="scientific">Sclerotinia sclerotiorum (strain ATCC 18683 / 1980 / Ss-1)</name>
    <name type="common">White mold</name>
    <name type="synonym">Whetzelinia sclerotiorum</name>
    <dbReference type="NCBI Taxonomy" id="665079"/>
    <lineage>
        <taxon>Eukaryota</taxon>
        <taxon>Fungi</taxon>
        <taxon>Dikarya</taxon>
        <taxon>Ascomycota</taxon>
        <taxon>Pezizomycotina</taxon>
        <taxon>Leotiomycetes</taxon>
        <taxon>Helotiales</taxon>
        <taxon>Sclerotiniaceae</taxon>
        <taxon>Sclerotinia</taxon>
    </lineage>
</organism>
<protein>
    <submittedName>
        <fullName evidence="1">Uncharacterized protein</fullName>
    </submittedName>
</protein>
<reference evidence="2" key="1">
    <citation type="journal article" date="2017" name="Genome Biol. Evol.">
        <title>The complete genome sequence of the phytopathogenic fungus Sclerotinia sclerotiorum reveals insights into the genome architecture of broad host range pathogens.</title>
        <authorList>
            <person name="Derbyshire M."/>
            <person name="Denton-Giles M."/>
            <person name="Hegedus D."/>
            <person name="Seifbarghy S."/>
            <person name="Rollins J."/>
            <person name="van Kan J."/>
            <person name="Seidl M.F."/>
            <person name="Faino L."/>
            <person name="Mbengue M."/>
            <person name="Navaud O."/>
            <person name="Raffaele S."/>
            <person name="Hammond-Kosack K."/>
            <person name="Heard S."/>
            <person name="Oliver R."/>
        </authorList>
    </citation>
    <scope>NUCLEOTIDE SEQUENCE [LARGE SCALE GENOMIC DNA]</scope>
    <source>
        <strain evidence="2">ATCC 18683 / 1980 / Ss-1</strain>
    </source>
</reference>
<evidence type="ECO:0000313" key="1">
    <source>
        <dbReference type="EMBL" id="APA07505.1"/>
    </source>
</evidence>
<accession>A0A1D9PXP7</accession>
<name>A0A1D9PXP7_SCLS1</name>
<dbReference type="PANTHER" id="PTHR36205">
    <property type="entry name" value="CHROMOSOME 19, WHOLE GENOME SHOTGUN SEQUENCE"/>
    <property type="match status" value="1"/>
</dbReference>
<dbReference type="Pfam" id="PF11885">
    <property type="entry name" value="DUF3405"/>
    <property type="match status" value="1"/>
</dbReference>